<evidence type="ECO:0000259" key="2">
    <source>
        <dbReference type="Pfam" id="PF24883"/>
    </source>
</evidence>
<evidence type="ECO:0000313" key="4">
    <source>
        <dbReference type="Proteomes" id="UP000307440"/>
    </source>
</evidence>
<dbReference type="InterPro" id="IPR027417">
    <property type="entry name" value="P-loop_NTPase"/>
</dbReference>
<dbReference type="Proteomes" id="UP000307440">
    <property type="component" value="Unassembled WGS sequence"/>
</dbReference>
<dbReference type="EMBL" id="ML210164">
    <property type="protein sequence ID" value="TFK27528.1"/>
    <property type="molecule type" value="Genomic_DNA"/>
</dbReference>
<dbReference type="PANTHER" id="PTHR10039:SF14">
    <property type="entry name" value="NACHT DOMAIN-CONTAINING PROTEIN"/>
    <property type="match status" value="1"/>
</dbReference>
<dbReference type="SUPFAM" id="SSF52540">
    <property type="entry name" value="P-loop containing nucleoside triphosphate hydrolases"/>
    <property type="match status" value="1"/>
</dbReference>
<evidence type="ECO:0000313" key="3">
    <source>
        <dbReference type="EMBL" id="TFK27528.1"/>
    </source>
</evidence>
<dbReference type="Gene3D" id="3.40.50.300">
    <property type="entry name" value="P-loop containing nucleotide triphosphate hydrolases"/>
    <property type="match status" value="1"/>
</dbReference>
<feature type="domain" description="Nephrocystin 3-like N-terminal" evidence="2">
    <location>
        <begin position="88"/>
        <end position="248"/>
    </location>
</feature>
<protein>
    <recommendedName>
        <fullName evidence="2">Nephrocystin 3-like N-terminal domain-containing protein</fullName>
    </recommendedName>
</protein>
<proteinExistence type="predicted"/>
<accession>A0A5C3L4B7</accession>
<keyword evidence="4" id="KW-1185">Reference proteome</keyword>
<dbReference type="PANTHER" id="PTHR10039">
    <property type="entry name" value="AMELOGENIN"/>
    <property type="match status" value="1"/>
</dbReference>
<dbReference type="OrthoDB" id="4576410at2759"/>
<evidence type="ECO:0000256" key="1">
    <source>
        <dbReference type="ARBA" id="ARBA00022737"/>
    </source>
</evidence>
<dbReference type="InterPro" id="IPR056884">
    <property type="entry name" value="NPHP3-like_N"/>
</dbReference>
<keyword evidence="1" id="KW-0677">Repeat</keyword>
<reference evidence="3 4" key="1">
    <citation type="journal article" date="2019" name="Nat. Ecol. Evol.">
        <title>Megaphylogeny resolves global patterns of mushroom evolution.</title>
        <authorList>
            <person name="Varga T."/>
            <person name="Krizsan K."/>
            <person name="Foldi C."/>
            <person name="Dima B."/>
            <person name="Sanchez-Garcia M."/>
            <person name="Sanchez-Ramirez S."/>
            <person name="Szollosi G.J."/>
            <person name="Szarkandi J.G."/>
            <person name="Papp V."/>
            <person name="Albert L."/>
            <person name="Andreopoulos W."/>
            <person name="Angelini C."/>
            <person name="Antonin V."/>
            <person name="Barry K.W."/>
            <person name="Bougher N.L."/>
            <person name="Buchanan P."/>
            <person name="Buyck B."/>
            <person name="Bense V."/>
            <person name="Catcheside P."/>
            <person name="Chovatia M."/>
            <person name="Cooper J."/>
            <person name="Damon W."/>
            <person name="Desjardin D."/>
            <person name="Finy P."/>
            <person name="Geml J."/>
            <person name="Haridas S."/>
            <person name="Hughes K."/>
            <person name="Justo A."/>
            <person name="Karasinski D."/>
            <person name="Kautmanova I."/>
            <person name="Kiss B."/>
            <person name="Kocsube S."/>
            <person name="Kotiranta H."/>
            <person name="LaButti K.M."/>
            <person name="Lechner B.E."/>
            <person name="Liimatainen K."/>
            <person name="Lipzen A."/>
            <person name="Lukacs Z."/>
            <person name="Mihaltcheva S."/>
            <person name="Morgado L.N."/>
            <person name="Niskanen T."/>
            <person name="Noordeloos M.E."/>
            <person name="Ohm R.A."/>
            <person name="Ortiz-Santana B."/>
            <person name="Ovrebo C."/>
            <person name="Racz N."/>
            <person name="Riley R."/>
            <person name="Savchenko A."/>
            <person name="Shiryaev A."/>
            <person name="Soop K."/>
            <person name="Spirin V."/>
            <person name="Szebenyi C."/>
            <person name="Tomsovsky M."/>
            <person name="Tulloss R.E."/>
            <person name="Uehling J."/>
            <person name="Grigoriev I.V."/>
            <person name="Vagvolgyi C."/>
            <person name="Papp T."/>
            <person name="Martin F.M."/>
            <person name="Miettinen O."/>
            <person name="Hibbett D.S."/>
            <person name="Nagy L.G."/>
        </authorList>
    </citation>
    <scope>NUCLEOTIDE SEQUENCE [LARGE SCALE GENOMIC DNA]</scope>
    <source>
        <strain evidence="3 4">CBS 121175</strain>
    </source>
</reference>
<dbReference type="STRING" id="230819.A0A5C3L4B7"/>
<gene>
    <name evidence="3" type="ORF">FA15DRAFT_666365</name>
</gene>
<sequence length="644" mass="72225">MSILPEANGTTISNSALTAVAGNYACTNQTVIGAIFQSGGTPDGIKILCDYIAVEALHNSMERFDAPRCQEETRTVVQEDIMTWALRLWIAVNDPTLFLWLTGAAGTGKSAIMQTIAEKCDKDAILAASFFFCHRSSERDNTSKFIATLAYQIATNIPAVRKHVAAAVTNDVLIFKKSLEAQMEALIFRPMELAIEEHPVASLNWPKVILIDGLDECKGENHRQHILTVLHDNLASRRLPFRVVLASRPELPMRDFFSDDGIGGSWTRHIVLNESYNPGADIRLYLCSSFALIRAKHCIEISWPSNDAIDALVDKASGHFIYATTVIKFIDDPSCRPKQNLDLILSLKPVNKCNPYAPLDAIYTAILKECPSPKESILTLKIALGLRLADDMDAHRRSSARLRAHDINQFLMLQPSDVTRLFGKLHSLMSIPAWGPEAKSASYDVYHKSLPDFLADISRCGKDLFVSQGTVAEKICLQYLRTWNTASFPGCRRDPFWHTYGFLAQDDIIFEPPGGEAKGGQKRHRFPSMLSMLLMDNLQSSQLRLELEFFDVNSWVTSQRPFDLNLMYVAVHNSMFDCRRFQCGGVCRVWRKAIIKQCKVGRITEASGYHLLKSQFTPPLKPGENPYDQDTFLFVQGRRRGLSV</sequence>
<dbReference type="AlphaFoldDB" id="A0A5C3L4B7"/>
<organism evidence="3 4">
    <name type="scientific">Coprinopsis marcescibilis</name>
    <name type="common">Agaric fungus</name>
    <name type="synonym">Psathyrella marcescibilis</name>
    <dbReference type="NCBI Taxonomy" id="230819"/>
    <lineage>
        <taxon>Eukaryota</taxon>
        <taxon>Fungi</taxon>
        <taxon>Dikarya</taxon>
        <taxon>Basidiomycota</taxon>
        <taxon>Agaricomycotina</taxon>
        <taxon>Agaricomycetes</taxon>
        <taxon>Agaricomycetidae</taxon>
        <taxon>Agaricales</taxon>
        <taxon>Agaricineae</taxon>
        <taxon>Psathyrellaceae</taxon>
        <taxon>Coprinopsis</taxon>
    </lineage>
</organism>
<name>A0A5C3L4B7_COPMA</name>
<dbReference type="Pfam" id="PF24883">
    <property type="entry name" value="NPHP3_N"/>
    <property type="match status" value="1"/>
</dbReference>